<dbReference type="Gene3D" id="3.50.50.60">
    <property type="entry name" value="FAD/NAD(P)-binding domain"/>
    <property type="match status" value="2"/>
</dbReference>
<organism evidence="2 3">
    <name type="scientific">Croceibacterium xixiisoli</name>
    <dbReference type="NCBI Taxonomy" id="1476466"/>
    <lineage>
        <taxon>Bacteria</taxon>
        <taxon>Pseudomonadati</taxon>
        <taxon>Pseudomonadota</taxon>
        <taxon>Alphaproteobacteria</taxon>
        <taxon>Sphingomonadales</taxon>
        <taxon>Erythrobacteraceae</taxon>
        <taxon>Croceibacterium</taxon>
    </lineage>
</organism>
<dbReference type="PRINTS" id="PR00411">
    <property type="entry name" value="PNDRDTASEI"/>
</dbReference>
<dbReference type="OrthoDB" id="101972at2"/>
<dbReference type="EMBL" id="WTYJ01000001">
    <property type="protein sequence ID" value="MXO98764.1"/>
    <property type="molecule type" value="Genomic_DNA"/>
</dbReference>
<reference evidence="2 3" key="1">
    <citation type="submission" date="2019-12" db="EMBL/GenBank/DDBJ databases">
        <title>Genomic-based taxomic classification of the family Erythrobacteraceae.</title>
        <authorList>
            <person name="Xu L."/>
        </authorList>
    </citation>
    <scope>NUCLEOTIDE SEQUENCE [LARGE SCALE GENOMIC DNA]</scope>
    <source>
        <strain evidence="2 3">S36</strain>
    </source>
</reference>
<dbReference type="PANTHER" id="PTHR40254">
    <property type="entry name" value="BLR0577 PROTEIN"/>
    <property type="match status" value="1"/>
</dbReference>
<dbReference type="InterPro" id="IPR036188">
    <property type="entry name" value="FAD/NAD-bd_sf"/>
</dbReference>
<dbReference type="RefSeq" id="WP_161390370.1">
    <property type="nucleotide sequence ID" value="NZ_JBHSCP010000001.1"/>
</dbReference>
<dbReference type="AlphaFoldDB" id="A0A6I4TSB1"/>
<feature type="domain" description="FAD-dependent urate hydroxylase HpyO/Asp monooxygenase CreE-like FAD/NAD(P)-binding" evidence="1">
    <location>
        <begin position="22"/>
        <end position="164"/>
    </location>
</feature>
<gene>
    <name evidence="2" type="ORF">GRI97_07175</name>
</gene>
<accession>A0A6I4TSB1</accession>
<comment type="caution">
    <text evidence="2">The sequence shown here is derived from an EMBL/GenBank/DDBJ whole genome shotgun (WGS) entry which is preliminary data.</text>
</comment>
<evidence type="ECO:0000313" key="3">
    <source>
        <dbReference type="Proteomes" id="UP000469430"/>
    </source>
</evidence>
<evidence type="ECO:0000259" key="1">
    <source>
        <dbReference type="Pfam" id="PF13454"/>
    </source>
</evidence>
<protein>
    <submittedName>
        <fullName evidence="2">FAD-dependent oxidoreductase</fullName>
    </submittedName>
</protein>
<dbReference type="PANTHER" id="PTHR40254:SF1">
    <property type="entry name" value="BLR0577 PROTEIN"/>
    <property type="match status" value="1"/>
</dbReference>
<dbReference type="InterPro" id="IPR038732">
    <property type="entry name" value="HpyO/CreE_NAD-binding"/>
</dbReference>
<keyword evidence="3" id="KW-1185">Reference proteome</keyword>
<dbReference type="InterPro" id="IPR052189">
    <property type="entry name" value="L-asp_N-monooxygenase_NS-form"/>
</dbReference>
<proteinExistence type="predicted"/>
<dbReference type="Pfam" id="PF13454">
    <property type="entry name" value="NAD_binding_9"/>
    <property type="match status" value="1"/>
</dbReference>
<dbReference type="SUPFAM" id="SSF51905">
    <property type="entry name" value="FAD/NAD(P)-binding domain"/>
    <property type="match status" value="1"/>
</dbReference>
<name>A0A6I4TSB1_9SPHN</name>
<dbReference type="Proteomes" id="UP000469430">
    <property type="component" value="Unassembled WGS sequence"/>
</dbReference>
<evidence type="ECO:0000313" key="2">
    <source>
        <dbReference type="EMBL" id="MXO98764.1"/>
    </source>
</evidence>
<sequence length="463" mass="50166">MTASGKFGSLDSTGNQGELPVAIIGAGFSGTLLAINLLRHGVKVVLIERDGANLAKGLAFGTRQPEHLLNVRAVNMSALPDDASHFLRWMGFSGSDLENRFVPRLAYGHYLRELLIETLAAAPGRADVLTAEVVAAHFDEDRARLTLSDGDEVPCRAVVLALGNFPPDPHPVLAGLSEPTWFADPWTPGVLDDLDTLDHILLVGTGLTAIDIAVSLDRAGFQGRITALSRRGLRPRSHAETGPTVAPVSRPQADGTVLLRQIRQRAAQIGWRGAIDELRPHTQHIWRRHDAAAQASFLRHCRPFWDVHRHRLAPQVADRVAAMEKQGRLRVLAGNLLSAEPAGHVVRIGWRPRGSDDISRMAVDRIIGCTGPSGDLARSPDALLQGLLATGAIRPDVHRLGLDVDHVGRVKRADGTGHDRLFAVGPITKGEAWEMIAVPDIRRQVWSLARQLANAHWVGGEGL</sequence>